<protein>
    <submittedName>
        <fullName evidence="4">Uncharacterized protein</fullName>
    </submittedName>
</protein>
<reference evidence="4" key="1">
    <citation type="submission" date="2018-05" db="EMBL/GenBank/DDBJ databases">
        <authorList>
            <person name="Lanie J.A."/>
            <person name="Ng W.-L."/>
            <person name="Kazmierczak K.M."/>
            <person name="Andrzejewski T.M."/>
            <person name="Davidsen T.M."/>
            <person name="Wayne K.J."/>
            <person name="Tettelin H."/>
            <person name="Glass J.I."/>
            <person name="Rusch D."/>
            <person name="Podicherti R."/>
            <person name="Tsui H.-C.T."/>
            <person name="Winkler M.E."/>
        </authorList>
    </citation>
    <scope>NUCLEOTIDE SEQUENCE</scope>
</reference>
<proteinExistence type="predicted"/>
<dbReference type="PRINTS" id="PR01415">
    <property type="entry name" value="ANKYRIN"/>
</dbReference>
<accession>A0A381WHK4</accession>
<evidence type="ECO:0000313" key="4">
    <source>
        <dbReference type="EMBL" id="SVA51959.1"/>
    </source>
</evidence>
<feature type="region of interest" description="Disordered" evidence="3">
    <location>
        <begin position="455"/>
        <end position="489"/>
    </location>
</feature>
<dbReference type="PANTHER" id="PTHR24171:SF9">
    <property type="entry name" value="ANKYRIN REPEAT DOMAIN-CONTAINING PROTEIN 39"/>
    <property type="match status" value="1"/>
</dbReference>
<keyword evidence="1" id="KW-0677">Repeat</keyword>
<feature type="region of interest" description="Disordered" evidence="3">
    <location>
        <begin position="224"/>
        <end position="251"/>
    </location>
</feature>
<keyword evidence="2" id="KW-0040">ANK repeat</keyword>
<gene>
    <name evidence="4" type="ORF">METZ01_LOCUS104813</name>
</gene>
<dbReference type="Gene3D" id="1.25.40.20">
    <property type="entry name" value="Ankyrin repeat-containing domain"/>
    <property type="match status" value="4"/>
</dbReference>
<dbReference type="InterPro" id="IPR002110">
    <property type="entry name" value="Ankyrin_rpt"/>
</dbReference>
<dbReference type="AlphaFoldDB" id="A0A381WHK4"/>
<sequence>MLCKRTLSGFALITVAAFCLPLLAAVESPVADAAMHSDIETIRSLLTDGVDANTAQGDGMTALHWTAVNGDLDAASMLLYAGGNLRATTRLNHYTPLHLASQHGWASLVEVFLNAGSDVHANTTSGATALMLASASGSAEAVSALIQHGADVNVQESGRGETALMFAAAYNRSAVIDVLLRHDADPTITSNVIDVVEIDKEFQAARRVREERVEGERKALVEAALANNPEIASNENKADSPAEEEKEDETSRPNLFKRFFAWIIPGGGKSEEEPSRPTTPSRLSFAQLVGTQGGMTPLLFAVRQGHTESVKTFLAGGADINGQSGDGTTPLLIATINGHFDLAKNLLDQGADPTIASDGGATPLYAAINMQYAPRTLYPQPTAFRQQHVTHLELMEAFMVAGADVNVRLTKKLWYSGFNFDLSNVNETGATPFWRAAYASDVEAMRLLLAWGANPKLPTQKTPRRRRSSDPEEDPSGLPPVPPGGPAVTPLQAAAGVGYGFGFAANSHQFHPGGMLRAVKFLVEELGTDVNERDHDGYTAMHHAAARGDNEMIEYLVSEGADATFISRRGQSTVDMANGPIQRVEPIPDTMALLESLGAVNNHNCVSC</sequence>
<evidence type="ECO:0000256" key="3">
    <source>
        <dbReference type="SAM" id="MobiDB-lite"/>
    </source>
</evidence>
<dbReference type="PROSITE" id="PS50088">
    <property type="entry name" value="ANK_REPEAT"/>
    <property type="match status" value="8"/>
</dbReference>
<dbReference type="PANTHER" id="PTHR24171">
    <property type="entry name" value="ANKYRIN REPEAT DOMAIN-CONTAINING PROTEIN 39-RELATED"/>
    <property type="match status" value="1"/>
</dbReference>
<dbReference type="Pfam" id="PF12796">
    <property type="entry name" value="Ank_2"/>
    <property type="match status" value="2"/>
</dbReference>
<dbReference type="PROSITE" id="PS50297">
    <property type="entry name" value="ANK_REP_REGION"/>
    <property type="match status" value="7"/>
</dbReference>
<evidence type="ECO:0000256" key="1">
    <source>
        <dbReference type="ARBA" id="ARBA00022737"/>
    </source>
</evidence>
<dbReference type="SUPFAM" id="SSF48403">
    <property type="entry name" value="Ankyrin repeat"/>
    <property type="match status" value="2"/>
</dbReference>
<dbReference type="EMBL" id="UINC01011829">
    <property type="protein sequence ID" value="SVA51959.1"/>
    <property type="molecule type" value="Genomic_DNA"/>
</dbReference>
<name>A0A381WHK4_9ZZZZ</name>
<evidence type="ECO:0000256" key="2">
    <source>
        <dbReference type="ARBA" id="ARBA00023043"/>
    </source>
</evidence>
<dbReference type="InterPro" id="IPR036770">
    <property type="entry name" value="Ankyrin_rpt-contain_sf"/>
</dbReference>
<dbReference type="Pfam" id="PF13637">
    <property type="entry name" value="Ank_4"/>
    <property type="match status" value="2"/>
</dbReference>
<dbReference type="SMART" id="SM00248">
    <property type="entry name" value="ANK"/>
    <property type="match status" value="10"/>
</dbReference>
<organism evidence="4">
    <name type="scientific">marine metagenome</name>
    <dbReference type="NCBI Taxonomy" id="408172"/>
    <lineage>
        <taxon>unclassified sequences</taxon>
        <taxon>metagenomes</taxon>
        <taxon>ecological metagenomes</taxon>
    </lineage>
</organism>